<dbReference type="GO" id="GO:0005794">
    <property type="term" value="C:Golgi apparatus"/>
    <property type="evidence" value="ECO:0007669"/>
    <property type="project" value="TreeGrafter"/>
</dbReference>
<dbReference type="PANTHER" id="PTHR46531:SF1">
    <property type="entry name" value="ZINC TRANSPORTER 6"/>
    <property type="match status" value="1"/>
</dbReference>
<keyword evidence="2" id="KW-0813">Transport</keyword>
<feature type="region of interest" description="Disordered" evidence="5">
    <location>
        <begin position="80"/>
        <end position="152"/>
    </location>
</feature>
<evidence type="ECO:0000256" key="4">
    <source>
        <dbReference type="ARBA" id="ARBA00023065"/>
    </source>
</evidence>
<protein>
    <submittedName>
        <fullName evidence="6">Uncharacterized protein</fullName>
    </submittedName>
</protein>
<evidence type="ECO:0000256" key="2">
    <source>
        <dbReference type="ARBA" id="ARBA00022448"/>
    </source>
</evidence>
<sequence>MCASRCISEASTIDGVLEIRSRHFWQLDFGQLVGTVDVRVRRDADEQNVLTLVTDKMSSVVSMLTVQIVKDAAWHTVEGTNPGHGHTYGDPHVHGDSHSHDHSHDHGGGNHGHSHDHASGNHGHSHDHGHGHSDDGHSHMATSHGSNPQVDQYNAAHGVAGYGNPASLQQGYSSPPVYSASHGHSHDGVTYH</sequence>
<keyword evidence="7" id="KW-1185">Reference proteome</keyword>
<reference evidence="6 7" key="1">
    <citation type="submission" date="2015-09" db="EMBL/GenBank/DDBJ databases">
        <title>Draft genome of the parasitic nematode Teladorsagia circumcincta isolate WARC Sus (inbred).</title>
        <authorList>
            <person name="Mitreva M."/>
        </authorList>
    </citation>
    <scope>NUCLEOTIDE SEQUENCE [LARGE SCALE GENOMIC DNA]</scope>
    <source>
        <strain evidence="6 7">S</strain>
    </source>
</reference>
<evidence type="ECO:0000313" key="7">
    <source>
        <dbReference type="Proteomes" id="UP000230423"/>
    </source>
</evidence>
<dbReference type="EMBL" id="KZ346164">
    <property type="protein sequence ID" value="PIO70764.1"/>
    <property type="molecule type" value="Genomic_DNA"/>
</dbReference>
<dbReference type="Proteomes" id="UP000230423">
    <property type="component" value="Unassembled WGS sequence"/>
</dbReference>
<dbReference type="PANTHER" id="PTHR46531">
    <property type="entry name" value="ZINC TRANSPORTER 6"/>
    <property type="match status" value="1"/>
</dbReference>
<dbReference type="GO" id="GO:0006829">
    <property type="term" value="P:zinc ion transport"/>
    <property type="evidence" value="ECO:0007669"/>
    <property type="project" value="TreeGrafter"/>
</dbReference>
<proteinExistence type="predicted"/>
<feature type="compositionally biased region" description="Basic and acidic residues" evidence="5">
    <location>
        <begin position="87"/>
        <end position="138"/>
    </location>
</feature>
<name>A0A2G9UKI3_TELCI</name>
<evidence type="ECO:0000313" key="6">
    <source>
        <dbReference type="EMBL" id="PIO70764.1"/>
    </source>
</evidence>
<dbReference type="AlphaFoldDB" id="A0A2G9UKI3"/>
<keyword evidence="4" id="KW-0406">Ion transport</keyword>
<evidence type="ECO:0000256" key="3">
    <source>
        <dbReference type="ARBA" id="ARBA00022833"/>
    </source>
</evidence>
<evidence type="ECO:0000256" key="1">
    <source>
        <dbReference type="ARBA" id="ARBA00004127"/>
    </source>
</evidence>
<evidence type="ECO:0000256" key="5">
    <source>
        <dbReference type="SAM" id="MobiDB-lite"/>
    </source>
</evidence>
<accession>A0A2G9UKI3</accession>
<feature type="region of interest" description="Disordered" evidence="5">
    <location>
        <begin position="173"/>
        <end position="192"/>
    </location>
</feature>
<dbReference type="OrthoDB" id="5382797at2759"/>
<comment type="subcellular location">
    <subcellularLocation>
        <location evidence="1">Endomembrane system</location>
        <topology evidence="1">Multi-pass membrane protein</topology>
    </subcellularLocation>
</comment>
<feature type="compositionally biased region" description="Polar residues" evidence="5">
    <location>
        <begin position="140"/>
        <end position="152"/>
    </location>
</feature>
<dbReference type="InterPro" id="IPR052005">
    <property type="entry name" value="CDF_SLC30A"/>
</dbReference>
<gene>
    <name evidence="6" type="ORF">TELCIR_07369</name>
</gene>
<organism evidence="6 7">
    <name type="scientific">Teladorsagia circumcincta</name>
    <name type="common">Brown stomach worm</name>
    <name type="synonym">Ostertagia circumcincta</name>
    <dbReference type="NCBI Taxonomy" id="45464"/>
    <lineage>
        <taxon>Eukaryota</taxon>
        <taxon>Metazoa</taxon>
        <taxon>Ecdysozoa</taxon>
        <taxon>Nematoda</taxon>
        <taxon>Chromadorea</taxon>
        <taxon>Rhabditida</taxon>
        <taxon>Rhabditina</taxon>
        <taxon>Rhabditomorpha</taxon>
        <taxon>Strongyloidea</taxon>
        <taxon>Trichostrongylidae</taxon>
        <taxon>Teladorsagia</taxon>
    </lineage>
</organism>
<keyword evidence="3" id="KW-0862">Zinc</keyword>